<dbReference type="EMBL" id="CAWUPB010000026">
    <property type="protein sequence ID" value="CAK7322548.1"/>
    <property type="molecule type" value="Genomic_DNA"/>
</dbReference>
<evidence type="ECO:0000313" key="5">
    <source>
        <dbReference type="Proteomes" id="UP001314170"/>
    </source>
</evidence>
<dbReference type="InterPro" id="IPR036317">
    <property type="entry name" value="Cullin_homology_sf"/>
</dbReference>
<dbReference type="Proteomes" id="UP001314170">
    <property type="component" value="Unassembled WGS sequence"/>
</dbReference>
<evidence type="ECO:0000313" key="4">
    <source>
        <dbReference type="EMBL" id="CAK7322548.1"/>
    </source>
</evidence>
<dbReference type="GO" id="GO:0006511">
    <property type="term" value="P:ubiquitin-dependent protein catabolic process"/>
    <property type="evidence" value="ECO:0007669"/>
    <property type="project" value="InterPro"/>
</dbReference>
<reference evidence="4 5" key="1">
    <citation type="submission" date="2024-01" db="EMBL/GenBank/DDBJ databases">
        <authorList>
            <person name="Waweru B."/>
        </authorList>
    </citation>
    <scope>NUCLEOTIDE SEQUENCE [LARGE SCALE GENOMIC DNA]</scope>
</reference>
<evidence type="ECO:0000256" key="1">
    <source>
        <dbReference type="PROSITE-ProRule" id="PRU00330"/>
    </source>
</evidence>
<dbReference type="GO" id="GO:0031625">
    <property type="term" value="F:ubiquitin protein ligase binding"/>
    <property type="evidence" value="ECO:0007669"/>
    <property type="project" value="InterPro"/>
</dbReference>
<sequence>MVKSSERKLMERVQHELLMINATQMLEKEKLLEVGTEQFGTLIDNILKKLGRIEKLSDDESIEETLDEVVDLLRYVNDENLFIEFYMRKLARHLISDRTSISEDHERDYFDKAEAILWWFSHFSVGGNVQGFYFSRGKSRQVGGLLV</sequence>
<name>A0AAV1QNU3_9ROSI</name>
<feature type="domain" description="Cullin family profile" evidence="3">
    <location>
        <begin position="34"/>
        <end position="114"/>
    </location>
</feature>
<dbReference type="SUPFAM" id="SSF75632">
    <property type="entry name" value="Cullin homology domain"/>
    <property type="match status" value="1"/>
</dbReference>
<proteinExistence type="inferred from homology"/>
<dbReference type="InterPro" id="IPR045093">
    <property type="entry name" value="Cullin"/>
</dbReference>
<dbReference type="PANTHER" id="PTHR11932">
    <property type="entry name" value="CULLIN"/>
    <property type="match status" value="1"/>
</dbReference>
<comment type="similarity">
    <text evidence="1 2">Belongs to the cullin family.</text>
</comment>
<comment type="caution">
    <text evidence="4">The sequence shown here is derived from an EMBL/GenBank/DDBJ whole genome shotgun (WGS) entry which is preliminary data.</text>
</comment>
<dbReference type="PROSITE" id="PS50069">
    <property type="entry name" value="CULLIN_2"/>
    <property type="match status" value="1"/>
</dbReference>
<protein>
    <recommendedName>
        <fullName evidence="3">Cullin family profile domain-containing protein</fullName>
    </recommendedName>
</protein>
<organism evidence="4 5">
    <name type="scientific">Dovyalis caffra</name>
    <dbReference type="NCBI Taxonomy" id="77055"/>
    <lineage>
        <taxon>Eukaryota</taxon>
        <taxon>Viridiplantae</taxon>
        <taxon>Streptophyta</taxon>
        <taxon>Embryophyta</taxon>
        <taxon>Tracheophyta</taxon>
        <taxon>Spermatophyta</taxon>
        <taxon>Magnoliopsida</taxon>
        <taxon>eudicotyledons</taxon>
        <taxon>Gunneridae</taxon>
        <taxon>Pentapetalae</taxon>
        <taxon>rosids</taxon>
        <taxon>fabids</taxon>
        <taxon>Malpighiales</taxon>
        <taxon>Salicaceae</taxon>
        <taxon>Flacourtieae</taxon>
        <taxon>Dovyalis</taxon>
    </lineage>
</organism>
<accession>A0AAV1QNU3</accession>
<dbReference type="Pfam" id="PF00888">
    <property type="entry name" value="Cullin"/>
    <property type="match status" value="1"/>
</dbReference>
<dbReference type="AlphaFoldDB" id="A0AAV1QNU3"/>
<dbReference type="Gene3D" id="1.20.1310.10">
    <property type="entry name" value="Cullin Repeats"/>
    <property type="match status" value="1"/>
</dbReference>
<evidence type="ECO:0000259" key="3">
    <source>
        <dbReference type="PROSITE" id="PS50069"/>
    </source>
</evidence>
<keyword evidence="5" id="KW-1185">Reference proteome</keyword>
<evidence type="ECO:0000256" key="2">
    <source>
        <dbReference type="RuleBase" id="RU003829"/>
    </source>
</evidence>
<gene>
    <name evidence="4" type="ORF">DCAF_LOCUS158</name>
</gene>
<dbReference type="InterPro" id="IPR016158">
    <property type="entry name" value="Cullin_homology"/>
</dbReference>
<dbReference type="InterPro" id="IPR001373">
    <property type="entry name" value="Cullin_N"/>
</dbReference>